<reference evidence="1 2" key="1">
    <citation type="journal article" date="2010" name="Science">
        <title>Genomic comparison of the ants Camponotus floridanus and Harpegnathos saltator.</title>
        <authorList>
            <person name="Bonasio R."/>
            <person name="Zhang G."/>
            <person name="Ye C."/>
            <person name="Mutti N.S."/>
            <person name="Fang X."/>
            <person name="Qin N."/>
            <person name="Donahue G."/>
            <person name="Yang P."/>
            <person name="Li Q."/>
            <person name="Li C."/>
            <person name="Zhang P."/>
            <person name="Huang Z."/>
            <person name="Berger S.L."/>
            <person name="Reinberg D."/>
            <person name="Wang J."/>
            <person name="Liebig J."/>
        </authorList>
    </citation>
    <scope>NUCLEOTIDE SEQUENCE [LARGE SCALE GENOMIC DNA]</scope>
    <source>
        <strain evidence="2">C129</strain>
    </source>
</reference>
<dbReference type="Proteomes" id="UP000000311">
    <property type="component" value="Unassembled WGS sequence"/>
</dbReference>
<evidence type="ECO:0000313" key="1">
    <source>
        <dbReference type="EMBL" id="EFN72061.1"/>
    </source>
</evidence>
<proteinExistence type="predicted"/>
<name>E2A3C8_CAMFO</name>
<keyword evidence="2" id="KW-1185">Reference proteome</keyword>
<organism evidence="2">
    <name type="scientific">Camponotus floridanus</name>
    <name type="common">Florida carpenter ant</name>
    <dbReference type="NCBI Taxonomy" id="104421"/>
    <lineage>
        <taxon>Eukaryota</taxon>
        <taxon>Metazoa</taxon>
        <taxon>Ecdysozoa</taxon>
        <taxon>Arthropoda</taxon>
        <taxon>Hexapoda</taxon>
        <taxon>Insecta</taxon>
        <taxon>Pterygota</taxon>
        <taxon>Neoptera</taxon>
        <taxon>Endopterygota</taxon>
        <taxon>Hymenoptera</taxon>
        <taxon>Apocrita</taxon>
        <taxon>Aculeata</taxon>
        <taxon>Formicoidea</taxon>
        <taxon>Formicidae</taxon>
        <taxon>Formicinae</taxon>
        <taxon>Camponotus</taxon>
    </lineage>
</organism>
<dbReference type="AlphaFoldDB" id="E2A3C8"/>
<feature type="non-terminal residue" evidence="1">
    <location>
        <position position="77"/>
    </location>
</feature>
<protein>
    <submittedName>
        <fullName evidence="1">Uncharacterized protein</fullName>
    </submittedName>
</protein>
<dbReference type="OrthoDB" id="7552915at2759"/>
<evidence type="ECO:0000313" key="2">
    <source>
        <dbReference type="Proteomes" id="UP000000311"/>
    </source>
</evidence>
<sequence>NPDILFTRADKGNITVALNKDDYLSNMSVLLADENTYKVVNKSPIKKLTSNLHDLLVRWRSRDYISVAKYRSLNCTD</sequence>
<feature type="non-terminal residue" evidence="1">
    <location>
        <position position="1"/>
    </location>
</feature>
<dbReference type="EMBL" id="GL436372">
    <property type="protein sequence ID" value="EFN72061.1"/>
    <property type="molecule type" value="Genomic_DNA"/>
</dbReference>
<accession>E2A3C8</accession>
<dbReference type="InParanoid" id="E2A3C8"/>
<gene>
    <name evidence="1" type="ORF">EAG_00118</name>
</gene>